<feature type="region of interest" description="Disordered" evidence="1">
    <location>
        <begin position="161"/>
        <end position="186"/>
    </location>
</feature>
<keyword evidence="3" id="KW-1185">Reference proteome</keyword>
<dbReference type="Proteomes" id="UP000214610">
    <property type="component" value="Unassembled WGS sequence"/>
</dbReference>
<reference evidence="3" key="1">
    <citation type="submission" date="2017-05" db="EMBL/GenBank/DDBJ databases">
        <title>Improved OligoMM genomes.</title>
        <authorList>
            <person name="Garzetti D."/>
        </authorList>
    </citation>
    <scope>NUCLEOTIDE SEQUENCE [LARGE SCALE GENOMIC DNA]</scope>
    <source>
        <strain evidence="3">YL45</strain>
    </source>
</reference>
<evidence type="ECO:0000256" key="1">
    <source>
        <dbReference type="SAM" id="MobiDB-lite"/>
    </source>
</evidence>
<dbReference type="Pfam" id="PF06122">
    <property type="entry name" value="TraH"/>
    <property type="match status" value="1"/>
</dbReference>
<comment type="caution">
    <text evidence="2">The sequence shown here is derived from an EMBL/GenBank/DDBJ whole genome shotgun (WGS) entry which is preliminary data.</text>
</comment>
<accession>A0A227KS83</accession>
<proteinExistence type="predicted"/>
<sequence>MKDFYASAGSYQGNITSAGIYQSNSMNTITGGGFVYRAPRKDFNAFYFTPPSLSAGCGGIDIFLGAFGIPSREEFVAFLRNIGTALPGLAFQLALQSLAPDLNEQVTSFRDLIRQYTNMFSDSCTASQNLLKMTGAQQFLEKSAFEARSYLRSTGIVSDESEANAKTRTDGSAVVSNAPAQKDSGGSVIDAPELNLTWALLSGGSFSTKYNQELRELMMTLVGTVIYINEGAGEDTVTRAIPIAGQDLVGFMFGRTDAPSLETEAFRLRCQKGDEELCLTVTKTALDDINLPFMFMQAASNYRLSILERNPYLVSEDDLMLLATSTTIPLIRLINTTASKRFLGFSQDLLAVYVEAAAYEAIIRAMDALSLDIKAAAASSSASQTGRIAEEHLKQIEARISEVRADLSRRSDTVFQQMSRAHSFVTQIEHLEKSVKGALAADLAANLSFGDKN</sequence>
<dbReference type="InterPro" id="IPR010927">
    <property type="entry name" value="T4SS_TraH"/>
</dbReference>
<name>A0A227KS83_9BURK</name>
<organism evidence="2 3">
    <name type="scientific">Turicimonas muris</name>
    <dbReference type="NCBI Taxonomy" id="1796652"/>
    <lineage>
        <taxon>Bacteria</taxon>
        <taxon>Pseudomonadati</taxon>
        <taxon>Pseudomonadota</taxon>
        <taxon>Betaproteobacteria</taxon>
        <taxon>Burkholderiales</taxon>
        <taxon>Sutterellaceae</taxon>
        <taxon>Turicimonas</taxon>
    </lineage>
</organism>
<dbReference type="EMBL" id="NHMP01000001">
    <property type="protein sequence ID" value="OXE51349.1"/>
    <property type="molecule type" value="Genomic_DNA"/>
</dbReference>
<evidence type="ECO:0000313" key="2">
    <source>
        <dbReference type="EMBL" id="OXE51349.1"/>
    </source>
</evidence>
<evidence type="ECO:0000313" key="3">
    <source>
        <dbReference type="Proteomes" id="UP000214610"/>
    </source>
</evidence>
<protein>
    <submittedName>
        <fullName evidence="2">Conjugal transfer protein TraH</fullName>
    </submittedName>
</protein>
<gene>
    <name evidence="2" type="ORF">ADH67_01990</name>
</gene>
<dbReference type="AlphaFoldDB" id="A0A227KS83"/>